<comment type="caution">
    <text evidence="3">The sequence shown here is derived from an EMBL/GenBank/DDBJ whole genome shotgun (WGS) entry which is preliminary data.</text>
</comment>
<organism evidence="3 4">
    <name type="scientific">Paenibacillus lactis</name>
    <dbReference type="NCBI Taxonomy" id="228574"/>
    <lineage>
        <taxon>Bacteria</taxon>
        <taxon>Bacillati</taxon>
        <taxon>Bacillota</taxon>
        <taxon>Bacilli</taxon>
        <taxon>Bacillales</taxon>
        <taxon>Paenibacillaceae</taxon>
        <taxon>Paenibacillus</taxon>
    </lineage>
</organism>
<dbReference type="InterPro" id="IPR000086">
    <property type="entry name" value="NUDIX_hydrolase_dom"/>
</dbReference>
<accession>A0ABS4FGW8</accession>
<protein>
    <submittedName>
        <fullName evidence="3">ADP-ribose pyrophosphatase YjhB (NUDIX family)</fullName>
    </submittedName>
</protein>
<dbReference type="GeneID" id="95406497"/>
<feature type="domain" description="Nudix hydrolase" evidence="2">
    <location>
        <begin position="1"/>
        <end position="136"/>
    </location>
</feature>
<gene>
    <name evidence="3" type="ORF">J2Z18_004595</name>
</gene>
<dbReference type="InterPro" id="IPR015797">
    <property type="entry name" value="NUDIX_hydrolase-like_dom_sf"/>
</dbReference>
<proteinExistence type="inferred from homology"/>
<comment type="similarity">
    <text evidence="1">Belongs to the Nudix hydrolase family.</text>
</comment>
<evidence type="ECO:0000259" key="2">
    <source>
        <dbReference type="PROSITE" id="PS51462"/>
    </source>
</evidence>
<dbReference type="CDD" id="cd02883">
    <property type="entry name" value="NUDIX_Hydrolase"/>
    <property type="match status" value="1"/>
</dbReference>
<dbReference type="Proteomes" id="UP000706926">
    <property type="component" value="Unassembled WGS sequence"/>
</dbReference>
<dbReference type="PANTHER" id="PTHR43736:SF1">
    <property type="entry name" value="DIHYDRONEOPTERIN TRIPHOSPHATE DIPHOSPHATASE"/>
    <property type="match status" value="1"/>
</dbReference>
<evidence type="ECO:0000313" key="3">
    <source>
        <dbReference type="EMBL" id="MBP1895485.1"/>
    </source>
</evidence>
<dbReference type="SUPFAM" id="SSF55811">
    <property type="entry name" value="Nudix"/>
    <property type="match status" value="1"/>
</dbReference>
<name>A0ABS4FGW8_9BACL</name>
<sequence>MFIVNVEGAVYRDKQWLLITRSMKEEHAGGTLSLVGGKVDAEGHSQEILERTVRRELFEEVGIRVKDEAAFVYSSSFVTDDGSHVINVVFLCEYEEGTAYCKSPDEVEAVHWLDYEAIMNHPQAPPWTKESIRRAALMKENSCSS</sequence>
<dbReference type="PROSITE" id="PS51462">
    <property type="entry name" value="NUDIX"/>
    <property type="match status" value="1"/>
</dbReference>
<dbReference type="PANTHER" id="PTHR43736">
    <property type="entry name" value="ADP-RIBOSE PYROPHOSPHATASE"/>
    <property type="match status" value="1"/>
</dbReference>
<dbReference type="EMBL" id="JAGGKI010000014">
    <property type="protein sequence ID" value="MBP1895485.1"/>
    <property type="molecule type" value="Genomic_DNA"/>
</dbReference>
<keyword evidence="4" id="KW-1185">Reference proteome</keyword>
<evidence type="ECO:0000313" key="4">
    <source>
        <dbReference type="Proteomes" id="UP000706926"/>
    </source>
</evidence>
<dbReference type="RefSeq" id="WP_007131183.1">
    <property type="nucleotide sequence ID" value="NZ_CP139098.1"/>
</dbReference>
<reference evidence="3 4" key="1">
    <citation type="submission" date="2021-03" db="EMBL/GenBank/DDBJ databases">
        <title>Genomic Encyclopedia of Type Strains, Phase IV (KMG-IV): sequencing the most valuable type-strain genomes for metagenomic binning, comparative biology and taxonomic classification.</title>
        <authorList>
            <person name="Goeker M."/>
        </authorList>
    </citation>
    <scope>NUCLEOTIDE SEQUENCE [LARGE SCALE GENOMIC DNA]</scope>
    <source>
        <strain evidence="3 4">DSM 15596</strain>
    </source>
</reference>
<dbReference type="Gene3D" id="3.90.79.10">
    <property type="entry name" value="Nucleoside Triphosphate Pyrophosphohydrolase"/>
    <property type="match status" value="1"/>
</dbReference>
<dbReference type="Pfam" id="PF00293">
    <property type="entry name" value="NUDIX"/>
    <property type="match status" value="1"/>
</dbReference>
<evidence type="ECO:0000256" key="1">
    <source>
        <dbReference type="ARBA" id="ARBA00005582"/>
    </source>
</evidence>